<dbReference type="AlphaFoldDB" id="A0A9X5GQY2"/>
<organism evidence="2 3">
    <name type="scientific">Parablautia muri</name>
    <dbReference type="NCBI Taxonomy" id="2320879"/>
    <lineage>
        <taxon>Bacteria</taxon>
        <taxon>Bacillati</taxon>
        <taxon>Bacillota</taxon>
        <taxon>Clostridia</taxon>
        <taxon>Lachnospirales</taxon>
        <taxon>Lachnospiraceae</taxon>
        <taxon>Parablautia</taxon>
    </lineage>
</organism>
<gene>
    <name evidence="2" type="ORF">D5281_03095</name>
</gene>
<sequence>MRICSIASGSSGNCIYVGSDATHLLVDVGISGKRTEAGLRELGLTMRDIDGILITHEHADHIAGLGVLGRKYEVPVYATKGTIEAIKKCTSVGKIPEELFCPIKADEKIIIKDLSCNPMRISHDAAEPVAYRISHGRKRVGIVTDLGNYNDYTVESLKGMDALLLEANHDVNMLQVGPYPYYLKQRILGDRGHLSNERAGQLLCDLLHEKLQAVVLGHLSKENNLPELAYEAVRVEVTMACMGEKEGPHPEIKPSDFPMYVAARSEPSAVIHIA</sequence>
<reference evidence="2" key="1">
    <citation type="submission" date="2018-09" db="EMBL/GenBank/DDBJ databases">
        <title>Murine metabolic-syndrome-specific gut microbial biobank.</title>
        <authorList>
            <person name="Liu C."/>
        </authorList>
    </citation>
    <scope>NUCLEOTIDE SEQUENCE</scope>
    <source>
        <strain evidence="2">D42-62</strain>
    </source>
</reference>
<dbReference type="InterPro" id="IPR001279">
    <property type="entry name" value="Metallo-B-lactamas"/>
</dbReference>
<dbReference type="InterPro" id="IPR052533">
    <property type="entry name" value="WalJ/YycJ-like"/>
</dbReference>
<dbReference type="Pfam" id="PF12706">
    <property type="entry name" value="Lactamase_B_2"/>
    <property type="match status" value="1"/>
</dbReference>
<dbReference type="InterPro" id="IPR036866">
    <property type="entry name" value="RibonucZ/Hydroxyglut_hydro"/>
</dbReference>
<protein>
    <submittedName>
        <fullName evidence="2">MBL fold metallo-hydrolase</fullName>
    </submittedName>
</protein>
<accession>A0A9X5GQY2</accession>
<dbReference type="Proteomes" id="UP001154420">
    <property type="component" value="Unassembled WGS sequence"/>
</dbReference>
<dbReference type="RefSeq" id="WP_160558672.1">
    <property type="nucleotide sequence ID" value="NZ_QZDT01000002.1"/>
</dbReference>
<dbReference type="EMBL" id="QZDT01000002">
    <property type="protein sequence ID" value="NBJ91601.1"/>
    <property type="molecule type" value="Genomic_DNA"/>
</dbReference>
<feature type="domain" description="Metallo-beta-lactamase" evidence="1">
    <location>
        <begin position="11"/>
        <end position="169"/>
    </location>
</feature>
<dbReference type="SUPFAM" id="SSF56281">
    <property type="entry name" value="Metallo-hydrolase/oxidoreductase"/>
    <property type="match status" value="1"/>
</dbReference>
<evidence type="ECO:0000313" key="3">
    <source>
        <dbReference type="Proteomes" id="UP001154420"/>
    </source>
</evidence>
<dbReference type="PANTHER" id="PTHR47619">
    <property type="entry name" value="METALLO-HYDROLASE YYCJ-RELATED"/>
    <property type="match status" value="1"/>
</dbReference>
<dbReference type="Gene3D" id="3.60.15.10">
    <property type="entry name" value="Ribonuclease Z/Hydroxyacylglutathione hydrolase-like"/>
    <property type="match status" value="1"/>
</dbReference>
<evidence type="ECO:0000313" key="2">
    <source>
        <dbReference type="EMBL" id="NBJ91601.1"/>
    </source>
</evidence>
<dbReference type="PANTHER" id="PTHR47619:SF1">
    <property type="entry name" value="EXODEOXYRIBONUCLEASE WALJ"/>
    <property type="match status" value="1"/>
</dbReference>
<proteinExistence type="predicted"/>
<name>A0A9X5GQY2_9FIRM</name>
<dbReference type="SMART" id="SM00849">
    <property type="entry name" value="Lactamase_B"/>
    <property type="match status" value="1"/>
</dbReference>
<comment type="caution">
    <text evidence="2">The sequence shown here is derived from an EMBL/GenBank/DDBJ whole genome shotgun (WGS) entry which is preliminary data.</text>
</comment>
<keyword evidence="3" id="KW-1185">Reference proteome</keyword>
<dbReference type="OrthoDB" id="9781189at2"/>
<evidence type="ECO:0000259" key="1">
    <source>
        <dbReference type="SMART" id="SM00849"/>
    </source>
</evidence>